<reference evidence="1 2" key="1">
    <citation type="submission" date="2022-03" db="EMBL/GenBank/DDBJ databases">
        <title>Hymenobactersp. isolated from the air.</title>
        <authorList>
            <person name="Won M."/>
            <person name="Kwon S.-W."/>
        </authorList>
    </citation>
    <scope>NUCLEOTIDE SEQUENCE [LARGE SCALE GENOMIC DNA]</scope>
    <source>
        <strain evidence="1 2">KACC 22596</strain>
        <plasmid evidence="1 2">unnamed3</plasmid>
    </source>
</reference>
<evidence type="ECO:0000313" key="2">
    <source>
        <dbReference type="Proteomes" id="UP000831390"/>
    </source>
</evidence>
<accession>A0ABY4BC11</accession>
<keyword evidence="2" id="KW-1185">Reference proteome</keyword>
<keyword evidence="1" id="KW-0614">Plasmid</keyword>
<gene>
    <name evidence="1" type="ORF">MTP16_25200</name>
</gene>
<organism evidence="1 2">
    <name type="scientific">Hymenobacter monticola</name>
    <dbReference type="NCBI Taxonomy" id="1705399"/>
    <lineage>
        <taxon>Bacteria</taxon>
        <taxon>Pseudomonadati</taxon>
        <taxon>Bacteroidota</taxon>
        <taxon>Cytophagia</taxon>
        <taxon>Cytophagales</taxon>
        <taxon>Hymenobacteraceae</taxon>
        <taxon>Hymenobacter</taxon>
    </lineage>
</organism>
<geneLocation type="plasmid" evidence="1 2">
    <name>unnamed3</name>
</geneLocation>
<dbReference type="EMBL" id="CP094537">
    <property type="protein sequence ID" value="UOE36678.1"/>
    <property type="molecule type" value="Genomic_DNA"/>
</dbReference>
<name>A0ABY4BC11_9BACT</name>
<dbReference type="Proteomes" id="UP000831390">
    <property type="component" value="Plasmid unnamed3"/>
</dbReference>
<proteinExistence type="predicted"/>
<evidence type="ECO:0000313" key="1">
    <source>
        <dbReference type="EMBL" id="UOE36678.1"/>
    </source>
</evidence>
<dbReference type="RefSeq" id="WP_243520781.1">
    <property type="nucleotide sequence ID" value="NZ_CP094537.1"/>
</dbReference>
<sequence length="63" mass="7070">MIATPLFSPESLLIPRHPVESCHLSQVELLTLEEDDDERARVAQLLRWGSATPDSGKKLTRTN</sequence>
<protein>
    <submittedName>
        <fullName evidence="1">Uncharacterized protein</fullName>
    </submittedName>
</protein>